<gene>
    <name evidence="1" type="ORF">M9H77_07493</name>
</gene>
<organism evidence="1 2">
    <name type="scientific">Catharanthus roseus</name>
    <name type="common">Madagascar periwinkle</name>
    <name type="synonym">Vinca rosea</name>
    <dbReference type="NCBI Taxonomy" id="4058"/>
    <lineage>
        <taxon>Eukaryota</taxon>
        <taxon>Viridiplantae</taxon>
        <taxon>Streptophyta</taxon>
        <taxon>Embryophyta</taxon>
        <taxon>Tracheophyta</taxon>
        <taxon>Spermatophyta</taxon>
        <taxon>Magnoliopsida</taxon>
        <taxon>eudicotyledons</taxon>
        <taxon>Gunneridae</taxon>
        <taxon>Pentapetalae</taxon>
        <taxon>asterids</taxon>
        <taxon>lamiids</taxon>
        <taxon>Gentianales</taxon>
        <taxon>Apocynaceae</taxon>
        <taxon>Rauvolfioideae</taxon>
        <taxon>Vinceae</taxon>
        <taxon>Catharanthinae</taxon>
        <taxon>Catharanthus</taxon>
    </lineage>
</organism>
<accession>A0ACC0BVG9</accession>
<protein>
    <submittedName>
        <fullName evidence="1">Uncharacterized protein</fullName>
    </submittedName>
</protein>
<reference evidence="2" key="1">
    <citation type="journal article" date="2023" name="Nat. Plants">
        <title>Single-cell RNA sequencing provides a high-resolution roadmap for understanding the multicellular compartmentation of specialized metabolism.</title>
        <authorList>
            <person name="Sun S."/>
            <person name="Shen X."/>
            <person name="Li Y."/>
            <person name="Li Y."/>
            <person name="Wang S."/>
            <person name="Li R."/>
            <person name="Zhang H."/>
            <person name="Shen G."/>
            <person name="Guo B."/>
            <person name="Wei J."/>
            <person name="Xu J."/>
            <person name="St-Pierre B."/>
            <person name="Chen S."/>
            <person name="Sun C."/>
        </authorList>
    </citation>
    <scope>NUCLEOTIDE SEQUENCE [LARGE SCALE GENOMIC DNA]</scope>
</reference>
<dbReference type="Proteomes" id="UP001060085">
    <property type="component" value="Linkage Group LG02"/>
</dbReference>
<sequence length="194" mass="22281">MDYNWSNPSWKRMETNSKQEDYQSKLARDMHNFHHDGGNGFNVYGWNNHGNGNFTLRRQVGGGNFSFYVKSSEHTSYDDNGCYARVNPRYDNYKYSPYECHEKIVFRVLSLHVSIYGDFCAISFGGDVFLVVPYVSKCLSSHVSLEDPLMSSGIKFDHSCYGFGFNAINMHGMRTTEENMKNTMKALIVVPILM</sequence>
<proteinExistence type="predicted"/>
<evidence type="ECO:0000313" key="1">
    <source>
        <dbReference type="EMBL" id="KAI5676543.1"/>
    </source>
</evidence>
<dbReference type="EMBL" id="CM044702">
    <property type="protein sequence ID" value="KAI5676543.1"/>
    <property type="molecule type" value="Genomic_DNA"/>
</dbReference>
<evidence type="ECO:0000313" key="2">
    <source>
        <dbReference type="Proteomes" id="UP001060085"/>
    </source>
</evidence>
<comment type="caution">
    <text evidence="1">The sequence shown here is derived from an EMBL/GenBank/DDBJ whole genome shotgun (WGS) entry which is preliminary data.</text>
</comment>
<keyword evidence="2" id="KW-1185">Reference proteome</keyword>
<name>A0ACC0BVG9_CATRO</name>